<evidence type="ECO:0000256" key="2">
    <source>
        <dbReference type="ARBA" id="ARBA00012528"/>
    </source>
</evidence>
<feature type="transmembrane region" description="Helical" evidence="4">
    <location>
        <begin position="280"/>
        <end position="297"/>
    </location>
</feature>
<dbReference type="GO" id="GO:0052621">
    <property type="term" value="F:diguanylate cyclase activity"/>
    <property type="evidence" value="ECO:0007669"/>
    <property type="project" value="UniProtKB-EC"/>
</dbReference>
<dbReference type="InterPro" id="IPR011622">
    <property type="entry name" value="7TMR_DISM_rcpt_extracell_dom2"/>
</dbReference>
<keyword evidence="4" id="KW-0472">Membrane</keyword>
<proteinExistence type="predicted"/>
<organism evidence="6 7">
    <name type="scientific">Parathalassolituus penaei</name>
    <dbReference type="NCBI Taxonomy" id="2997323"/>
    <lineage>
        <taxon>Bacteria</taxon>
        <taxon>Pseudomonadati</taxon>
        <taxon>Pseudomonadota</taxon>
        <taxon>Gammaproteobacteria</taxon>
        <taxon>Oceanospirillales</taxon>
        <taxon>Oceanospirillaceae</taxon>
        <taxon>Parathalassolituus</taxon>
    </lineage>
</organism>
<dbReference type="SUPFAM" id="SSF55073">
    <property type="entry name" value="Nucleotide cyclase"/>
    <property type="match status" value="1"/>
</dbReference>
<keyword evidence="4" id="KW-0812">Transmembrane</keyword>
<dbReference type="InterPro" id="IPR029787">
    <property type="entry name" value="Nucleotide_cyclase"/>
</dbReference>
<dbReference type="CDD" id="cd01949">
    <property type="entry name" value="GGDEF"/>
    <property type="match status" value="1"/>
</dbReference>
<dbReference type="InterPro" id="IPR043128">
    <property type="entry name" value="Rev_trsase/Diguanyl_cyclase"/>
</dbReference>
<dbReference type="Pfam" id="PF07696">
    <property type="entry name" value="7TMR-DISMED2"/>
    <property type="match status" value="1"/>
</dbReference>
<dbReference type="InterPro" id="IPR050469">
    <property type="entry name" value="Diguanylate_Cyclase"/>
</dbReference>
<feature type="transmembrane region" description="Helical" evidence="4">
    <location>
        <begin position="364"/>
        <end position="382"/>
    </location>
</feature>
<dbReference type="FunFam" id="3.30.70.270:FF:000001">
    <property type="entry name" value="Diguanylate cyclase domain protein"/>
    <property type="match status" value="1"/>
</dbReference>
<dbReference type="EC" id="2.7.7.65" evidence="2"/>
<dbReference type="SMART" id="SM00267">
    <property type="entry name" value="GGDEF"/>
    <property type="match status" value="1"/>
</dbReference>
<keyword evidence="7" id="KW-1185">Reference proteome</keyword>
<evidence type="ECO:0000313" key="6">
    <source>
        <dbReference type="EMBL" id="MCY0965414.1"/>
    </source>
</evidence>
<dbReference type="RefSeq" id="WP_283173626.1">
    <property type="nucleotide sequence ID" value="NZ_JAPNOA010000026.1"/>
</dbReference>
<feature type="transmembrane region" description="Helical" evidence="4">
    <location>
        <begin position="336"/>
        <end position="358"/>
    </location>
</feature>
<reference evidence="6" key="1">
    <citation type="submission" date="2022-11" db="EMBL/GenBank/DDBJ databases">
        <title>Parathalassolutuus dongxingensis gen. nov., sp. nov., a novel member of family Oceanospirillaceae isolated from a coastal shrimp pond in Guangxi, China.</title>
        <authorList>
            <person name="Chen H."/>
        </authorList>
    </citation>
    <scope>NUCLEOTIDE SEQUENCE</scope>
    <source>
        <strain evidence="6">G-43</strain>
    </source>
</reference>
<dbReference type="Pfam" id="PF00990">
    <property type="entry name" value="GGDEF"/>
    <property type="match status" value="1"/>
</dbReference>
<evidence type="ECO:0000256" key="4">
    <source>
        <dbReference type="SAM" id="Phobius"/>
    </source>
</evidence>
<gene>
    <name evidence="6" type="ORF">OUO13_09465</name>
</gene>
<keyword evidence="4" id="KW-1133">Transmembrane helix</keyword>
<dbReference type="Proteomes" id="UP001150830">
    <property type="component" value="Unassembled WGS sequence"/>
</dbReference>
<dbReference type="GO" id="GO:0005886">
    <property type="term" value="C:plasma membrane"/>
    <property type="evidence" value="ECO:0007669"/>
    <property type="project" value="TreeGrafter"/>
</dbReference>
<sequence length="608" mass="68242">MNRPWLLLLLLLWQCIGISLAQGLPEYDVSDQKLDLHSMQLRALSDTSGQFDIRQPGAVQRFESESRLVDSAFVLPGYTAVHWFEIRLRNNGSVPVRRFVVIDEVDAERLDLYERDGNDWLQQTSGLVVPISERPTHSLNPAFLVDLQPAESKAVYLRMETPFRLMNFTIRVQASEVFLNGLVEKSWLFFFFFGAALIISLYNFFLYAALRDRIYLYYVLFGVFFLLSVVAYGGYHLLIRDSLKLHYLMQVPIHFSTVFLVLFMRRLLELPRHLPKLDRLAQAIAGLMAALGVAVAIDVSNLYYSLILGMPVALTLLGIALYAWRAALPMAGSFAVGQMFLLGGMTALVGVNVGLLPYNLFTSFSYIIGALLEMLCLALILAHRVRSLELQQKESRALLLKQQSDKAAELSQLIAERTHELQLANAELEKLSYLDSLTGVNNRRFFDQKLTERWHPQYLGMPLALIMCDLDYFKHYNDTYGHQAGDDCIRLVSNVLRSELRKAGDVCSRYGGEEFALILPNTTEAGGIALAERLRQQVLDLAIPHIGTLGRVSVSFGVASCVVGDGTESAELVARADRALYQSKSQGRNRVCGSALDADDDCRVAEYG</sequence>
<dbReference type="Gene3D" id="2.60.40.2380">
    <property type="match status" value="1"/>
</dbReference>
<evidence type="ECO:0000259" key="5">
    <source>
        <dbReference type="PROSITE" id="PS50887"/>
    </source>
</evidence>
<evidence type="ECO:0000256" key="3">
    <source>
        <dbReference type="ARBA" id="ARBA00034247"/>
    </source>
</evidence>
<dbReference type="InterPro" id="IPR000160">
    <property type="entry name" value="GGDEF_dom"/>
</dbReference>
<name>A0A9X3ED81_9GAMM</name>
<dbReference type="NCBIfam" id="TIGR00254">
    <property type="entry name" value="GGDEF"/>
    <property type="match status" value="1"/>
</dbReference>
<feature type="domain" description="GGDEF" evidence="5">
    <location>
        <begin position="461"/>
        <end position="596"/>
    </location>
</feature>
<evidence type="ECO:0000313" key="7">
    <source>
        <dbReference type="Proteomes" id="UP001150830"/>
    </source>
</evidence>
<dbReference type="InterPro" id="IPR011623">
    <property type="entry name" value="7TMR_DISM_rcpt_extracell_dom1"/>
</dbReference>
<evidence type="ECO:0000256" key="1">
    <source>
        <dbReference type="ARBA" id="ARBA00001946"/>
    </source>
</evidence>
<dbReference type="Pfam" id="PF07695">
    <property type="entry name" value="7TMR-DISM_7TM"/>
    <property type="match status" value="1"/>
</dbReference>
<feature type="transmembrane region" description="Helical" evidence="4">
    <location>
        <begin position="215"/>
        <end position="235"/>
    </location>
</feature>
<dbReference type="PANTHER" id="PTHR45138:SF9">
    <property type="entry name" value="DIGUANYLATE CYCLASE DGCM-RELATED"/>
    <property type="match status" value="1"/>
</dbReference>
<feature type="transmembrane region" description="Helical" evidence="4">
    <location>
        <begin position="187"/>
        <end position="208"/>
    </location>
</feature>
<dbReference type="AlphaFoldDB" id="A0A9X3ED81"/>
<dbReference type="GO" id="GO:1902201">
    <property type="term" value="P:negative regulation of bacterial-type flagellum-dependent cell motility"/>
    <property type="evidence" value="ECO:0007669"/>
    <property type="project" value="TreeGrafter"/>
</dbReference>
<comment type="catalytic activity">
    <reaction evidence="3">
        <text>2 GTP = 3',3'-c-di-GMP + 2 diphosphate</text>
        <dbReference type="Rhea" id="RHEA:24898"/>
        <dbReference type="ChEBI" id="CHEBI:33019"/>
        <dbReference type="ChEBI" id="CHEBI:37565"/>
        <dbReference type="ChEBI" id="CHEBI:58805"/>
        <dbReference type="EC" id="2.7.7.65"/>
    </reaction>
</comment>
<dbReference type="EMBL" id="JAPNOA010000026">
    <property type="protein sequence ID" value="MCY0965414.1"/>
    <property type="molecule type" value="Genomic_DNA"/>
</dbReference>
<dbReference type="PROSITE" id="PS50887">
    <property type="entry name" value="GGDEF"/>
    <property type="match status" value="1"/>
</dbReference>
<dbReference type="PANTHER" id="PTHR45138">
    <property type="entry name" value="REGULATORY COMPONENTS OF SENSORY TRANSDUCTION SYSTEM"/>
    <property type="match status" value="1"/>
</dbReference>
<comment type="cofactor">
    <cofactor evidence="1">
        <name>Mg(2+)</name>
        <dbReference type="ChEBI" id="CHEBI:18420"/>
    </cofactor>
</comment>
<protein>
    <recommendedName>
        <fullName evidence="2">diguanylate cyclase</fullName>
        <ecNumber evidence="2">2.7.7.65</ecNumber>
    </recommendedName>
</protein>
<feature type="transmembrane region" description="Helical" evidence="4">
    <location>
        <begin position="303"/>
        <end position="324"/>
    </location>
</feature>
<dbReference type="GO" id="GO:0043709">
    <property type="term" value="P:cell adhesion involved in single-species biofilm formation"/>
    <property type="evidence" value="ECO:0007669"/>
    <property type="project" value="TreeGrafter"/>
</dbReference>
<dbReference type="Gene3D" id="3.30.70.270">
    <property type="match status" value="1"/>
</dbReference>
<accession>A0A9X3ED81</accession>
<comment type="caution">
    <text evidence="6">The sequence shown here is derived from an EMBL/GenBank/DDBJ whole genome shotgun (WGS) entry which is preliminary data.</text>
</comment>